<evidence type="ECO:0000256" key="5">
    <source>
        <dbReference type="ARBA" id="ARBA00023054"/>
    </source>
</evidence>
<dbReference type="GO" id="GO:0000123">
    <property type="term" value="C:histone acetyltransferase complex"/>
    <property type="evidence" value="ECO:0007669"/>
    <property type="project" value="InterPro"/>
</dbReference>
<evidence type="ECO:0000256" key="6">
    <source>
        <dbReference type="ARBA" id="ARBA00023163"/>
    </source>
</evidence>
<sequence length="150" mass="16424">MPTTAGEAPRPSEGIKVLEDAQRKLDEALAKLEAQIEESESSYLEDTAHGNIIRGWDGYADLKGKKDILLKKVRPYTYHEKVFTSSSIPPLVKAVPVVVAETTTPAADEKKKPESKATLKAGTSASKHLKLKVKKRKHKDTIGSEEDEAS</sequence>
<name>A0A1V9YA61_ACHHY</name>
<feature type="region of interest" description="Disordered" evidence="9">
    <location>
        <begin position="102"/>
        <end position="150"/>
    </location>
</feature>
<dbReference type="InterPro" id="IPR015418">
    <property type="entry name" value="Eaf6"/>
</dbReference>
<evidence type="ECO:0000256" key="9">
    <source>
        <dbReference type="SAM" id="MobiDB-lite"/>
    </source>
</evidence>
<feature type="compositionally biased region" description="Basic residues" evidence="9">
    <location>
        <begin position="127"/>
        <end position="139"/>
    </location>
</feature>
<gene>
    <name evidence="10" type="ORF">ACHHYP_15761</name>
</gene>
<evidence type="ECO:0000256" key="1">
    <source>
        <dbReference type="ARBA" id="ARBA00004123"/>
    </source>
</evidence>
<keyword evidence="7" id="KW-0539">Nucleus</keyword>
<dbReference type="AlphaFoldDB" id="A0A1V9YA61"/>
<feature type="compositionally biased region" description="Basic and acidic residues" evidence="9">
    <location>
        <begin position="107"/>
        <end position="117"/>
    </location>
</feature>
<evidence type="ECO:0000256" key="3">
    <source>
        <dbReference type="ARBA" id="ARBA00022853"/>
    </source>
</evidence>
<comment type="subcellular location">
    <subcellularLocation>
        <location evidence="1">Nucleus</location>
    </subcellularLocation>
</comment>
<dbReference type="GO" id="GO:0005634">
    <property type="term" value="C:nucleus"/>
    <property type="evidence" value="ECO:0007669"/>
    <property type="project" value="UniProtKB-SubCell"/>
</dbReference>
<keyword evidence="6" id="KW-0804">Transcription</keyword>
<protein>
    <recommendedName>
        <fullName evidence="12">Chromatin modification-related protein MEAF6</fullName>
    </recommendedName>
</protein>
<proteinExistence type="inferred from homology"/>
<comment type="similarity">
    <text evidence="2">Belongs to the EAF6 family.</text>
</comment>
<dbReference type="Proteomes" id="UP000243579">
    <property type="component" value="Unassembled WGS sequence"/>
</dbReference>
<dbReference type="Pfam" id="PF09340">
    <property type="entry name" value="NuA4"/>
    <property type="match status" value="1"/>
</dbReference>
<evidence type="ECO:0000256" key="8">
    <source>
        <dbReference type="SAM" id="Coils"/>
    </source>
</evidence>
<keyword evidence="4" id="KW-0805">Transcription regulation</keyword>
<keyword evidence="5 8" id="KW-0175">Coiled coil</keyword>
<evidence type="ECO:0000313" key="10">
    <source>
        <dbReference type="EMBL" id="OQR82574.1"/>
    </source>
</evidence>
<keyword evidence="3" id="KW-0156">Chromatin regulator</keyword>
<comment type="caution">
    <text evidence="10">The sequence shown here is derived from an EMBL/GenBank/DDBJ whole genome shotgun (WGS) entry which is preliminary data.</text>
</comment>
<dbReference type="PANTHER" id="PTHR13476">
    <property type="entry name" value="CHROMATIN MODIFICATION-RELATED PROTEIN MEAF6"/>
    <property type="match status" value="1"/>
</dbReference>
<organism evidence="10 11">
    <name type="scientific">Achlya hypogyna</name>
    <name type="common">Oomycete</name>
    <name type="synonym">Protoachlya hypogyna</name>
    <dbReference type="NCBI Taxonomy" id="1202772"/>
    <lineage>
        <taxon>Eukaryota</taxon>
        <taxon>Sar</taxon>
        <taxon>Stramenopiles</taxon>
        <taxon>Oomycota</taxon>
        <taxon>Saprolegniomycetes</taxon>
        <taxon>Saprolegniales</taxon>
        <taxon>Achlyaceae</taxon>
        <taxon>Achlya</taxon>
    </lineage>
</organism>
<dbReference type="EMBL" id="JNBR01002431">
    <property type="protein sequence ID" value="OQR82574.1"/>
    <property type="molecule type" value="Genomic_DNA"/>
</dbReference>
<reference evidence="10 11" key="1">
    <citation type="journal article" date="2014" name="Genome Biol. Evol.">
        <title>The secreted proteins of Achlya hypogyna and Thraustotheca clavata identify the ancestral oomycete secretome and reveal gene acquisitions by horizontal gene transfer.</title>
        <authorList>
            <person name="Misner I."/>
            <person name="Blouin N."/>
            <person name="Leonard G."/>
            <person name="Richards T.A."/>
            <person name="Lane C.E."/>
        </authorList>
    </citation>
    <scope>NUCLEOTIDE SEQUENCE [LARGE SCALE GENOMIC DNA]</scope>
    <source>
        <strain evidence="10 11">ATCC 48635</strain>
    </source>
</reference>
<evidence type="ECO:0000256" key="2">
    <source>
        <dbReference type="ARBA" id="ARBA00010916"/>
    </source>
</evidence>
<evidence type="ECO:0008006" key="12">
    <source>
        <dbReference type="Google" id="ProtNLM"/>
    </source>
</evidence>
<dbReference type="GO" id="GO:0006325">
    <property type="term" value="P:chromatin organization"/>
    <property type="evidence" value="ECO:0007669"/>
    <property type="project" value="UniProtKB-KW"/>
</dbReference>
<dbReference type="STRING" id="1202772.A0A1V9YA61"/>
<keyword evidence="11" id="KW-1185">Reference proteome</keyword>
<accession>A0A1V9YA61</accession>
<feature type="coiled-coil region" evidence="8">
    <location>
        <begin position="15"/>
        <end position="42"/>
    </location>
</feature>
<evidence type="ECO:0000313" key="11">
    <source>
        <dbReference type="Proteomes" id="UP000243579"/>
    </source>
</evidence>
<dbReference type="OrthoDB" id="440324at2759"/>
<evidence type="ECO:0000256" key="7">
    <source>
        <dbReference type="ARBA" id="ARBA00023242"/>
    </source>
</evidence>
<evidence type="ECO:0000256" key="4">
    <source>
        <dbReference type="ARBA" id="ARBA00023015"/>
    </source>
</evidence>